<accession>A0A2C9W8E3</accession>
<dbReference type="AlphaFoldDB" id="A0A2C9W8E3"/>
<dbReference type="EMBL" id="CM004389">
    <property type="protein sequence ID" value="OAY55069.1"/>
    <property type="molecule type" value="Genomic_DNA"/>
</dbReference>
<proteinExistence type="predicted"/>
<name>A0A2C9W8E3_MANES</name>
<evidence type="ECO:0000313" key="1">
    <source>
        <dbReference type="EMBL" id="OAY55069.1"/>
    </source>
</evidence>
<gene>
    <name evidence="1" type="ORF">MANES_03G125300</name>
</gene>
<reference evidence="1" key="1">
    <citation type="submission" date="2016-02" db="EMBL/GenBank/DDBJ databases">
        <title>WGS assembly of Manihot esculenta.</title>
        <authorList>
            <person name="Bredeson J.V."/>
            <person name="Prochnik S.E."/>
            <person name="Lyons J.B."/>
            <person name="Schmutz J."/>
            <person name="Grimwood J."/>
            <person name="Vrebalov J."/>
            <person name="Bart R.S."/>
            <person name="Amuge T."/>
            <person name="Ferguson M.E."/>
            <person name="Green R."/>
            <person name="Putnam N."/>
            <person name="Stites J."/>
            <person name="Rounsley S."/>
            <person name="Rokhsar D.S."/>
        </authorList>
    </citation>
    <scope>NUCLEOTIDE SEQUENCE [LARGE SCALE GENOMIC DNA]</scope>
    <source>
        <tissue evidence="1">Leaf</tissue>
    </source>
</reference>
<protein>
    <submittedName>
        <fullName evidence="1">Uncharacterized protein</fullName>
    </submittedName>
</protein>
<organism evidence="1">
    <name type="scientific">Manihot esculenta</name>
    <name type="common">Cassava</name>
    <name type="synonym">Jatropha manihot</name>
    <dbReference type="NCBI Taxonomy" id="3983"/>
    <lineage>
        <taxon>Eukaryota</taxon>
        <taxon>Viridiplantae</taxon>
        <taxon>Streptophyta</taxon>
        <taxon>Embryophyta</taxon>
        <taxon>Tracheophyta</taxon>
        <taxon>Spermatophyta</taxon>
        <taxon>Magnoliopsida</taxon>
        <taxon>eudicotyledons</taxon>
        <taxon>Gunneridae</taxon>
        <taxon>Pentapetalae</taxon>
        <taxon>rosids</taxon>
        <taxon>fabids</taxon>
        <taxon>Malpighiales</taxon>
        <taxon>Euphorbiaceae</taxon>
        <taxon>Crotonoideae</taxon>
        <taxon>Manihoteae</taxon>
        <taxon>Manihot</taxon>
    </lineage>
</organism>
<sequence>MDAIYPLGEKKLVSWLAEIEDWHSSMHVLFVQHELPLQQLCFEELGDVDQSHPRVVYFHPSARMRGLKMMMKEMK</sequence>